<proteinExistence type="predicted"/>
<keyword evidence="2" id="KW-1185">Reference proteome</keyword>
<dbReference type="Proteomes" id="UP000031368">
    <property type="component" value="Plasmid pRgalR602c"/>
</dbReference>
<dbReference type="AlphaFoldDB" id="A0A0B4XD91"/>
<sequence>MFLFQLAYSILSAIAEATLVKDQSLIRNTCSGVHRSKTALARSLASSFRQDSNDEGSVEIEHQ</sequence>
<name>A0A0B4XD91_9HYPH</name>
<evidence type="ECO:0000313" key="2">
    <source>
        <dbReference type="Proteomes" id="UP000031368"/>
    </source>
</evidence>
<keyword evidence="1" id="KW-0614">Plasmid</keyword>
<dbReference type="EMBL" id="CP006880">
    <property type="protein sequence ID" value="AJD45076.1"/>
    <property type="molecule type" value="Genomic_DNA"/>
</dbReference>
<dbReference type="HOGENOM" id="CLU_2882825_0_0_5"/>
<evidence type="ECO:0000313" key="1">
    <source>
        <dbReference type="EMBL" id="AJD45076.1"/>
    </source>
</evidence>
<dbReference type="KEGG" id="rga:RGR602_PC01045"/>
<gene>
    <name evidence="1" type="ORF">RGR602_PC01045</name>
</gene>
<geneLocation type="plasmid" evidence="1 2">
    <name>pRgalR602c</name>
</geneLocation>
<accession>A0A0B4XD91</accession>
<organism evidence="1 2">
    <name type="scientific">Rhizobium gallicum bv. gallicum R602sp</name>
    <dbReference type="NCBI Taxonomy" id="1041138"/>
    <lineage>
        <taxon>Bacteria</taxon>
        <taxon>Pseudomonadati</taxon>
        <taxon>Pseudomonadota</taxon>
        <taxon>Alphaproteobacteria</taxon>
        <taxon>Hyphomicrobiales</taxon>
        <taxon>Rhizobiaceae</taxon>
        <taxon>Rhizobium/Agrobacterium group</taxon>
        <taxon>Rhizobium</taxon>
    </lineage>
</organism>
<protein>
    <submittedName>
        <fullName evidence="1">Uncharacterized protein</fullName>
    </submittedName>
</protein>
<reference evidence="1 2" key="1">
    <citation type="submission" date="2013-11" db="EMBL/GenBank/DDBJ databases">
        <title>Complete genome sequence of Rhizobium gallicum bv. gallicum R602.</title>
        <authorList>
            <person name="Bustos P."/>
            <person name="Santamaria R.I."/>
            <person name="Lozano L."/>
            <person name="Acosta J.L."/>
            <person name="Ormeno-Orrillo E."/>
            <person name="Rogel M.A."/>
            <person name="Romero D."/>
            <person name="Cevallos M.A."/>
            <person name="Martinez-Romero E."/>
            <person name="Gonzalez V."/>
        </authorList>
    </citation>
    <scope>NUCLEOTIDE SEQUENCE [LARGE SCALE GENOMIC DNA]</scope>
    <source>
        <strain evidence="1 2">R602</strain>
        <plasmid evidence="1 2">pRgalR602c</plasmid>
    </source>
</reference>